<accession>A0A7G6U5B0</accession>
<sequence length="94" mass="10179">MTAVVAEADDDALMRRLDRLLAAAQRIDRGDRRMILALQGDLSTLRTTLQQRRDALAQKLNIAGARSKAATAYSRIASLGRHATAAAPHPSITE</sequence>
<organism evidence="1 2">
    <name type="scientific">Tardiphaga robiniae</name>
    <dbReference type="NCBI Taxonomy" id="943830"/>
    <lineage>
        <taxon>Bacteria</taxon>
        <taxon>Pseudomonadati</taxon>
        <taxon>Pseudomonadota</taxon>
        <taxon>Alphaproteobacteria</taxon>
        <taxon>Hyphomicrobiales</taxon>
        <taxon>Nitrobacteraceae</taxon>
        <taxon>Tardiphaga</taxon>
    </lineage>
</organism>
<protein>
    <submittedName>
        <fullName evidence="1">Uncharacterized protein</fullName>
    </submittedName>
</protein>
<dbReference type="Proteomes" id="UP000515291">
    <property type="component" value="Chromosome"/>
</dbReference>
<reference evidence="2" key="1">
    <citation type="journal article" date="2020" name="Mol. Plant Microbe">
        <title>Rhizobial microsymbionts of the narrowly endemic Oxytropis species growing in Kamchatka are characterized by significant genetic diversity and possess a set of genes that are associated with T3SS and T6SS secretion systems and can affect the development of symbiosis.</title>
        <authorList>
            <person name="Safronova V."/>
            <person name="Guro P."/>
            <person name="Sazanova A."/>
            <person name="Kuznetsova I."/>
            <person name="Belimov A."/>
            <person name="Yakubov V."/>
            <person name="Chirak E."/>
            <person name="Afonin A."/>
            <person name="Gogolev Y."/>
            <person name="Andronov E."/>
            <person name="Tikhonovich I."/>
        </authorList>
    </citation>
    <scope>NUCLEOTIDE SEQUENCE [LARGE SCALE GENOMIC DNA]</scope>
    <source>
        <strain evidence="2">581</strain>
    </source>
</reference>
<name>A0A7G6U5B0_9BRAD</name>
<proteinExistence type="predicted"/>
<dbReference type="EMBL" id="CP050292">
    <property type="protein sequence ID" value="QND74192.1"/>
    <property type="molecule type" value="Genomic_DNA"/>
</dbReference>
<dbReference type="RefSeq" id="WP_184512780.1">
    <property type="nucleotide sequence ID" value="NZ_CP050292.1"/>
</dbReference>
<dbReference type="AlphaFoldDB" id="A0A7G6U5B0"/>
<dbReference type="KEGG" id="trb:HB776_25565"/>
<evidence type="ECO:0000313" key="2">
    <source>
        <dbReference type="Proteomes" id="UP000515291"/>
    </source>
</evidence>
<gene>
    <name evidence="1" type="ORF">HB776_25565</name>
</gene>
<evidence type="ECO:0000313" key="1">
    <source>
        <dbReference type="EMBL" id="QND74192.1"/>
    </source>
</evidence>